<accession>A0ABR3KG37</accession>
<protein>
    <submittedName>
        <fullName evidence="1">Cytoplasmic,Dynein heavy chain</fullName>
    </submittedName>
</protein>
<comment type="caution">
    <text evidence="1">The sequence shown here is derived from an EMBL/GenBank/DDBJ whole genome shotgun (WGS) entry which is preliminary data.</text>
</comment>
<name>A0ABR3KG37_TRISP</name>
<evidence type="ECO:0000313" key="1">
    <source>
        <dbReference type="EMBL" id="KAL1237429.1"/>
    </source>
</evidence>
<organism evidence="1 2">
    <name type="scientific">Trichinella spiralis</name>
    <name type="common">Trichina worm</name>
    <dbReference type="NCBI Taxonomy" id="6334"/>
    <lineage>
        <taxon>Eukaryota</taxon>
        <taxon>Metazoa</taxon>
        <taxon>Ecdysozoa</taxon>
        <taxon>Nematoda</taxon>
        <taxon>Enoplea</taxon>
        <taxon>Dorylaimia</taxon>
        <taxon>Trichinellida</taxon>
        <taxon>Trichinellidae</taxon>
        <taxon>Trichinella</taxon>
    </lineage>
</organism>
<evidence type="ECO:0000313" key="2">
    <source>
        <dbReference type="Proteomes" id="UP001558632"/>
    </source>
</evidence>
<keyword evidence="2" id="KW-1185">Reference proteome</keyword>
<dbReference type="EMBL" id="JBEUSY010000348">
    <property type="protein sequence ID" value="KAL1237429.1"/>
    <property type="molecule type" value="Genomic_DNA"/>
</dbReference>
<reference evidence="1 2" key="1">
    <citation type="submission" date="2024-07" db="EMBL/GenBank/DDBJ databases">
        <title>Enhanced genomic and transcriptomic resources for Trichinella pseudospiralis and T. spiralis underpin the discovery of pronounced molecular differences between stages and species.</title>
        <authorList>
            <person name="Pasi K.K."/>
            <person name="La Rosa G."/>
            <person name="Gomez-Morales M.A."/>
            <person name="Tosini F."/>
            <person name="Sumanam S."/>
            <person name="Young N.D."/>
            <person name="Chang B.C."/>
            <person name="Robin G.B."/>
        </authorList>
    </citation>
    <scope>NUCLEOTIDE SEQUENCE [LARGE SCALE GENOMIC DNA]</scope>
    <source>
        <strain evidence="1">ISS534</strain>
    </source>
</reference>
<sequence>MATGESLAALEQCSVTVLIRFSQRFSHLSAMFMHACLLHTVTFRLRSSVACLSGSNAHGRLRGAWLRNKGMLFTLLALSILASMRIRTRSRSHDVKCRADCQEMWFELEMEISLLFVRNVRRGSGLDLGWLCVQQHHRVERQTANFLARDTGTTGATCSHPGGQSAATICHWLTNCERTLHSSARLCLCLCIIVHCLRRCFCSCDCVIFCSEGSWTIRLLRAPADDDDDDGFDGFVPRSRLFDYIAFKLLAWRDGHLRACRLWLCTPNLWDELNLDRPVCLPCRCEWSHRLSLENCHLTDTSGKLINADQARLS</sequence>
<proteinExistence type="predicted"/>
<gene>
    <name evidence="1" type="ORF">TSPI_01160</name>
</gene>
<dbReference type="Proteomes" id="UP001558632">
    <property type="component" value="Unassembled WGS sequence"/>
</dbReference>